<reference evidence="2" key="1">
    <citation type="submission" date="2023-03" db="EMBL/GenBank/DDBJ databases">
        <authorList>
            <person name="Steffen K."/>
            <person name="Cardenas P."/>
        </authorList>
    </citation>
    <scope>NUCLEOTIDE SEQUENCE</scope>
</reference>
<organism evidence="2 3">
    <name type="scientific">Geodia barretti</name>
    <name type="common">Barrett's horny sponge</name>
    <dbReference type="NCBI Taxonomy" id="519541"/>
    <lineage>
        <taxon>Eukaryota</taxon>
        <taxon>Metazoa</taxon>
        <taxon>Porifera</taxon>
        <taxon>Demospongiae</taxon>
        <taxon>Heteroscleromorpha</taxon>
        <taxon>Tetractinellida</taxon>
        <taxon>Astrophorina</taxon>
        <taxon>Geodiidae</taxon>
        <taxon>Geodia</taxon>
    </lineage>
</organism>
<dbReference type="EMBL" id="CASHTH010000098">
    <property type="protein sequence ID" value="CAI7990971.1"/>
    <property type="molecule type" value="Genomic_DNA"/>
</dbReference>
<keyword evidence="3" id="KW-1185">Reference proteome</keyword>
<evidence type="ECO:0000313" key="2">
    <source>
        <dbReference type="EMBL" id="CAI7990971.1"/>
    </source>
</evidence>
<name>A0AA35QTD7_GEOBA</name>
<feature type="region of interest" description="Disordered" evidence="1">
    <location>
        <begin position="1"/>
        <end position="33"/>
    </location>
</feature>
<sequence length="157" mass="17115">METERHAVVRQNKQHTASHCRKQRHQSSPSLPSNSPFSTFSLLVLLVLLALLQVSSCTLPSRCYQSPPDPSSCSGPFRPGFYYNATSRGVTVGPTGAAQAISCSTLCSSAITLATPPLHLHLNQLSAQVVHTYIHTYSILHSVSLCEHIHKHAQMTI</sequence>
<protein>
    <submittedName>
        <fullName evidence="2">Uncharacterized protein</fullName>
    </submittedName>
</protein>
<proteinExistence type="predicted"/>
<accession>A0AA35QTD7</accession>
<evidence type="ECO:0000256" key="1">
    <source>
        <dbReference type="SAM" id="MobiDB-lite"/>
    </source>
</evidence>
<evidence type="ECO:0000313" key="3">
    <source>
        <dbReference type="Proteomes" id="UP001174909"/>
    </source>
</evidence>
<comment type="caution">
    <text evidence="2">The sequence shown here is derived from an EMBL/GenBank/DDBJ whole genome shotgun (WGS) entry which is preliminary data.</text>
</comment>
<dbReference type="Proteomes" id="UP001174909">
    <property type="component" value="Unassembled WGS sequence"/>
</dbReference>
<gene>
    <name evidence="2" type="ORF">GBAR_LOCUS603</name>
</gene>
<dbReference type="AlphaFoldDB" id="A0AA35QTD7"/>
<feature type="compositionally biased region" description="Basic residues" evidence="1">
    <location>
        <begin position="12"/>
        <end position="25"/>
    </location>
</feature>